<dbReference type="InterPro" id="IPR014338">
    <property type="entry name" value="CHP02996_rpt-companion-dom"/>
</dbReference>
<dbReference type="EMBL" id="CP074694">
    <property type="protein sequence ID" value="QVL34692.1"/>
    <property type="molecule type" value="Genomic_DNA"/>
</dbReference>
<keyword evidence="2" id="KW-1185">Reference proteome</keyword>
<dbReference type="RefSeq" id="WP_213499925.1">
    <property type="nucleotide sequence ID" value="NZ_CP074694.1"/>
</dbReference>
<accession>A0A8E6BA44</accession>
<gene>
    <name evidence="1" type="ORF">KIH39_12515</name>
</gene>
<dbReference type="AlphaFoldDB" id="A0A8E6BA44"/>
<dbReference type="Proteomes" id="UP000676194">
    <property type="component" value="Chromosome"/>
</dbReference>
<protein>
    <submittedName>
        <fullName evidence="1">TIGR02996 domain-containing protein</fullName>
    </submittedName>
</protein>
<dbReference type="KEGG" id="tsph:KIH39_12515"/>
<organism evidence="1 2">
    <name type="scientific">Telmatocola sphagniphila</name>
    <dbReference type="NCBI Taxonomy" id="1123043"/>
    <lineage>
        <taxon>Bacteria</taxon>
        <taxon>Pseudomonadati</taxon>
        <taxon>Planctomycetota</taxon>
        <taxon>Planctomycetia</taxon>
        <taxon>Gemmatales</taxon>
        <taxon>Gemmataceae</taxon>
    </lineage>
</organism>
<proteinExistence type="predicted"/>
<evidence type="ECO:0000313" key="1">
    <source>
        <dbReference type="EMBL" id="QVL34692.1"/>
    </source>
</evidence>
<evidence type="ECO:0000313" key="2">
    <source>
        <dbReference type="Proteomes" id="UP000676194"/>
    </source>
</evidence>
<reference evidence="1" key="1">
    <citation type="submission" date="2021-05" db="EMBL/GenBank/DDBJ databases">
        <title>Complete genome sequence of the cellulolytic planctomycete Telmatocola sphagniphila SP2T and characterization of the first cellulase from planctomycetes.</title>
        <authorList>
            <person name="Rakitin A.L."/>
            <person name="Beletsky A.V."/>
            <person name="Naumoff D.G."/>
            <person name="Kulichevskaya I.S."/>
            <person name="Mardanov A.V."/>
            <person name="Ravin N.V."/>
            <person name="Dedysh S.N."/>
        </authorList>
    </citation>
    <scope>NUCLEOTIDE SEQUENCE</scope>
    <source>
        <strain evidence="1">SP2T</strain>
    </source>
</reference>
<sequence>MALLSEFPNPKLTYVVCRSPCKDTPLVTEHESFLRIVCEYPDEDTPRLIFADWLEDQGELASAEFIRAQILRGEVTQVVSHIRPEIAIPHFLYSIDVDQQNVSSVTYKRGFVCSISLTSRCFLEAAPSLFTKHPITEVFLTDKRPNPIGPRDNCRYSWFRRFPAQFESCYDLPDGLKVLLSGANPSVLFETEAQAHEWFSKLCVEQGRKLADLPSYYRHDS</sequence>
<dbReference type="NCBIfam" id="TIGR02996">
    <property type="entry name" value="rpt_mate_G_obs"/>
    <property type="match status" value="1"/>
</dbReference>
<name>A0A8E6BA44_9BACT</name>